<dbReference type="VEuPathDB" id="TriTrypDB:LtaPh_2830351"/>
<evidence type="ECO:0000313" key="1">
    <source>
        <dbReference type="EMBL" id="GET90256.1"/>
    </source>
</evidence>
<reference evidence="1" key="1">
    <citation type="submission" date="2019-11" db="EMBL/GenBank/DDBJ databases">
        <title>Leishmania tarentolae CDS.</title>
        <authorList>
            <person name="Goto Y."/>
            <person name="Yamagishi J."/>
        </authorList>
    </citation>
    <scope>NUCLEOTIDE SEQUENCE [LARGE SCALE GENOMIC DNA]</scope>
    <source>
        <strain evidence="1">Parrot Tar II</strain>
    </source>
</reference>
<name>A0A640KKL6_LEITA</name>
<dbReference type="AlphaFoldDB" id="A0A640KKL6"/>
<comment type="caution">
    <text evidence="1">The sequence shown here is derived from an EMBL/GenBank/DDBJ whole genome shotgun (WGS) entry which is preliminary data.</text>
</comment>
<gene>
    <name evidence="1" type="ORF">LtaPh_2830351</name>
</gene>
<evidence type="ECO:0000313" key="2">
    <source>
        <dbReference type="Proteomes" id="UP000419144"/>
    </source>
</evidence>
<proteinExistence type="predicted"/>
<dbReference type="Proteomes" id="UP000419144">
    <property type="component" value="Unassembled WGS sequence"/>
</dbReference>
<keyword evidence="2" id="KW-1185">Reference proteome</keyword>
<dbReference type="EMBL" id="BLBS01000039">
    <property type="protein sequence ID" value="GET90256.1"/>
    <property type="molecule type" value="Genomic_DNA"/>
</dbReference>
<sequence>MPPLSRLDAVCDTATTATTNLEALQELCRRVQLLQKDVNDICSRKIPALESSIEHFHETHLHRLLATKDDFRKDLPVYSIGLLLSSIDSLFLKTENCFQKRWTAARRSFAAESSCVTILAVGYSPETAVCDSALFHHAGLNKALIMPCDNTTECQHPAREQMTRSITTVAAQKPAAAPESKPVSWRVRLWCWCWRR</sequence>
<accession>A0A640KKL6</accession>
<protein>
    <submittedName>
        <fullName evidence="1">Uncharacterized protein</fullName>
    </submittedName>
</protein>
<organism evidence="1 2">
    <name type="scientific">Leishmania tarentolae</name>
    <name type="common">Sauroleishmania tarentolae</name>
    <dbReference type="NCBI Taxonomy" id="5689"/>
    <lineage>
        <taxon>Eukaryota</taxon>
        <taxon>Discoba</taxon>
        <taxon>Euglenozoa</taxon>
        <taxon>Kinetoplastea</taxon>
        <taxon>Metakinetoplastina</taxon>
        <taxon>Trypanosomatida</taxon>
        <taxon>Trypanosomatidae</taxon>
        <taxon>Leishmaniinae</taxon>
        <taxon>Leishmania</taxon>
        <taxon>lizard Leishmania</taxon>
    </lineage>
</organism>
<dbReference type="OrthoDB" id="268054at2759"/>